<feature type="compositionally biased region" description="Basic and acidic residues" evidence="1">
    <location>
        <begin position="169"/>
        <end position="197"/>
    </location>
</feature>
<accession>A0A3L6SKB2</accession>
<protein>
    <submittedName>
        <fullName evidence="2">Uncharacterized protein</fullName>
    </submittedName>
</protein>
<reference evidence="3" key="1">
    <citation type="journal article" date="2019" name="Nat. Commun.">
        <title>The genome of broomcorn millet.</title>
        <authorList>
            <person name="Zou C."/>
            <person name="Miki D."/>
            <person name="Li D."/>
            <person name="Tang Q."/>
            <person name="Xiao L."/>
            <person name="Rajput S."/>
            <person name="Deng P."/>
            <person name="Jia W."/>
            <person name="Huang R."/>
            <person name="Zhang M."/>
            <person name="Sun Y."/>
            <person name="Hu J."/>
            <person name="Fu X."/>
            <person name="Schnable P.S."/>
            <person name="Li F."/>
            <person name="Zhang H."/>
            <person name="Feng B."/>
            <person name="Zhu X."/>
            <person name="Liu R."/>
            <person name="Schnable J.C."/>
            <person name="Zhu J.-K."/>
            <person name="Zhang H."/>
        </authorList>
    </citation>
    <scope>NUCLEOTIDE SEQUENCE [LARGE SCALE GENOMIC DNA]</scope>
</reference>
<dbReference type="AlphaFoldDB" id="A0A3L6SKB2"/>
<evidence type="ECO:0000313" key="2">
    <source>
        <dbReference type="EMBL" id="RLN22003.1"/>
    </source>
</evidence>
<gene>
    <name evidence="2" type="ORF">C2845_PM07G16110</name>
</gene>
<comment type="caution">
    <text evidence="2">The sequence shown here is derived from an EMBL/GenBank/DDBJ whole genome shotgun (WGS) entry which is preliminary data.</text>
</comment>
<evidence type="ECO:0000256" key="1">
    <source>
        <dbReference type="SAM" id="MobiDB-lite"/>
    </source>
</evidence>
<dbReference type="Proteomes" id="UP000275267">
    <property type="component" value="Unassembled WGS sequence"/>
</dbReference>
<keyword evidence="3" id="KW-1185">Reference proteome</keyword>
<sequence>MGAPAPTWPDRLPRRQNPNAALLPSPPSGRPASRAPSPLSPPELGKKRTPAALRPRRRSRISISNAPCPRCLMLGSSGTPPPPSTSSPTADAARGPCGQRSFCTRSALLPSLIPARGGEEEEQGCGRGAVTASWSFCTGQPRARGPAAADPWRLAPTAPCRPPEMLTTEGKREEEKLRNEGRRQRSWEGALGKDKVC</sequence>
<feature type="region of interest" description="Disordered" evidence="1">
    <location>
        <begin position="1"/>
        <end position="100"/>
    </location>
</feature>
<evidence type="ECO:0000313" key="3">
    <source>
        <dbReference type="Proteomes" id="UP000275267"/>
    </source>
</evidence>
<dbReference type="EMBL" id="PQIB02000004">
    <property type="protein sequence ID" value="RLN22003.1"/>
    <property type="molecule type" value="Genomic_DNA"/>
</dbReference>
<proteinExistence type="predicted"/>
<name>A0A3L6SKB2_PANMI</name>
<feature type="region of interest" description="Disordered" evidence="1">
    <location>
        <begin position="141"/>
        <end position="197"/>
    </location>
</feature>
<organism evidence="2 3">
    <name type="scientific">Panicum miliaceum</name>
    <name type="common">Proso millet</name>
    <name type="synonym">Broomcorn millet</name>
    <dbReference type="NCBI Taxonomy" id="4540"/>
    <lineage>
        <taxon>Eukaryota</taxon>
        <taxon>Viridiplantae</taxon>
        <taxon>Streptophyta</taxon>
        <taxon>Embryophyta</taxon>
        <taxon>Tracheophyta</taxon>
        <taxon>Spermatophyta</taxon>
        <taxon>Magnoliopsida</taxon>
        <taxon>Liliopsida</taxon>
        <taxon>Poales</taxon>
        <taxon>Poaceae</taxon>
        <taxon>PACMAD clade</taxon>
        <taxon>Panicoideae</taxon>
        <taxon>Panicodae</taxon>
        <taxon>Paniceae</taxon>
        <taxon>Panicinae</taxon>
        <taxon>Panicum</taxon>
        <taxon>Panicum sect. Panicum</taxon>
    </lineage>
</organism>